<proteinExistence type="predicted"/>
<accession>A0ABZ0GV16</accession>
<reference evidence="1 2" key="1">
    <citation type="submission" date="2023-09" db="EMBL/GenBank/DDBJ databases">
        <authorList>
            <person name="Qi X."/>
        </authorList>
    </citation>
    <scope>NUCLEOTIDE SEQUENCE [LARGE SCALE GENOMIC DNA]</scope>
    <source>
        <strain evidence="1 2">S1-1</strain>
    </source>
</reference>
<evidence type="ECO:0008006" key="3">
    <source>
        <dbReference type="Google" id="ProtNLM"/>
    </source>
</evidence>
<evidence type="ECO:0000313" key="1">
    <source>
        <dbReference type="EMBL" id="WOH39470.1"/>
    </source>
</evidence>
<dbReference type="Proteomes" id="UP001301442">
    <property type="component" value="Chromosome"/>
</dbReference>
<keyword evidence="2" id="KW-1185">Reference proteome</keyword>
<dbReference type="RefSeq" id="WP_348398236.1">
    <property type="nucleotide sequence ID" value="NZ_CP136600.1"/>
</dbReference>
<gene>
    <name evidence="1" type="ORF">RI844_09640</name>
</gene>
<sequence length="87" mass="10190">MFNYQILIISIFFISPSAISKPNCSPLLEDLKIVQSKLRAGYNVKQGEKLKVKEKKAKKLWWQCKNNKLSKAEKKKLKKRLKKRQGN</sequence>
<name>A0ABZ0GV16_9GAMM</name>
<organism evidence="1 2">
    <name type="scientific">Thalassotalea fonticola</name>
    <dbReference type="NCBI Taxonomy" id="3065649"/>
    <lineage>
        <taxon>Bacteria</taxon>
        <taxon>Pseudomonadati</taxon>
        <taxon>Pseudomonadota</taxon>
        <taxon>Gammaproteobacteria</taxon>
        <taxon>Alteromonadales</taxon>
        <taxon>Colwelliaceae</taxon>
        <taxon>Thalassotalea</taxon>
    </lineage>
</organism>
<evidence type="ECO:0000313" key="2">
    <source>
        <dbReference type="Proteomes" id="UP001301442"/>
    </source>
</evidence>
<dbReference type="EMBL" id="CP136600">
    <property type="protein sequence ID" value="WOH39470.1"/>
    <property type="molecule type" value="Genomic_DNA"/>
</dbReference>
<protein>
    <recommendedName>
        <fullName evidence="3">YARHG domain-containing protein</fullName>
    </recommendedName>
</protein>